<organism evidence="2 3">
    <name type="scientific">Berkelbacteria bacterium GW2011_GWA2_35_9</name>
    <dbReference type="NCBI Taxonomy" id="1618333"/>
    <lineage>
        <taxon>Bacteria</taxon>
        <taxon>Candidatus Berkelbacteria</taxon>
    </lineage>
</organism>
<dbReference type="AlphaFoldDB" id="A0A0G0FMW5"/>
<evidence type="ECO:0000313" key="3">
    <source>
        <dbReference type="Proteomes" id="UP000034316"/>
    </source>
</evidence>
<dbReference type="SUPFAM" id="SSF56300">
    <property type="entry name" value="Metallo-dependent phosphatases"/>
    <property type="match status" value="1"/>
</dbReference>
<proteinExistence type="predicted"/>
<comment type="caution">
    <text evidence="2">The sequence shown here is derived from an EMBL/GenBank/DDBJ whole genome shotgun (WGS) entry which is preliminary data.</text>
</comment>
<dbReference type="Proteomes" id="UP000034316">
    <property type="component" value="Unassembled WGS sequence"/>
</dbReference>
<reference evidence="2 3" key="1">
    <citation type="journal article" date="2015" name="Nature">
        <title>rRNA introns, odd ribosomes, and small enigmatic genomes across a large radiation of phyla.</title>
        <authorList>
            <person name="Brown C.T."/>
            <person name="Hug L.A."/>
            <person name="Thomas B.C."/>
            <person name="Sharon I."/>
            <person name="Castelle C.J."/>
            <person name="Singh A."/>
            <person name="Wilkins M.J."/>
            <person name="Williams K.H."/>
            <person name="Banfield J.F."/>
        </authorList>
    </citation>
    <scope>NUCLEOTIDE SEQUENCE [LARGE SCALE GENOMIC DNA]</scope>
</reference>
<sequence>MDNIKKILIVSDLHGQKFTLEILKKYLEKNKLDGVFCCGDLCNRHDPNAYKFAKDFIDLIKNIHKLPLLLVHGNQEPQDVLELFNQENISVHLNEKNIFGYKVVGVGFGEELPEDKKYFKDKIVLTHEPPRKKLIDEMIKMKSINNTPILHFAGHLHKYSIIYKIGSKTQIVLVPTLQSHRAVLLTLPKQEVKFIHI</sequence>
<name>A0A0G0FMW5_9BACT</name>
<dbReference type="GO" id="GO:0016787">
    <property type="term" value="F:hydrolase activity"/>
    <property type="evidence" value="ECO:0007669"/>
    <property type="project" value="InterPro"/>
</dbReference>
<evidence type="ECO:0000313" key="2">
    <source>
        <dbReference type="EMBL" id="KKP88740.1"/>
    </source>
</evidence>
<gene>
    <name evidence="2" type="ORF">UR93_C0009G0028</name>
</gene>
<dbReference type="Gene3D" id="3.60.21.10">
    <property type="match status" value="1"/>
</dbReference>
<accession>A0A0G0FMW5</accession>
<protein>
    <recommendedName>
        <fullName evidence="1">Calcineurin-like phosphoesterase domain-containing protein</fullName>
    </recommendedName>
</protein>
<dbReference type="InterPro" id="IPR004843">
    <property type="entry name" value="Calcineurin-like_PHP"/>
</dbReference>
<evidence type="ECO:0000259" key="1">
    <source>
        <dbReference type="Pfam" id="PF00149"/>
    </source>
</evidence>
<dbReference type="InterPro" id="IPR029052">
    <property type="entry name" value="Metallo-depent_PP-like"/>
</dbReference>
<dbReference type="EMBL" id="LBRB01000009">
    <property type="protein sequence ID" value="KKP88740.1"/>
    <property type="molecule type" value="Genomic_DNA"/>
</dbReference>
<dbReference type="STRING" id="1618333.UR93_C0009G0028"/>
<dbReference type="Pfam" id="PF00149">
    <property type="entry name" value="Metallophos"/>
    <property type="match status" value="1"/>
</dbReference>
<feature type="domain" description="Calcineurin-like phosphoesterase" evidence="1">
    <location>
        <begin position="6"/>
        <end position="159"/>
    </location>
</feature>